<dbReference type="InterPro" id="IPR052369">
    <property type="entry name" value="UG_Glycosaminoglycan_Hydrolase"/>
</dbReference>
<dbReference type="Gene3D" id="1.50.10.10">
    <property type="match status" value="1"/>
</dbReference>
<reference evidence="3 4" key="1">
    <citation type="submission" date="2024-09" db="EMBL/GenBank/DDBJ databases">
        <authorList>
            <person name="Pan X."/>
        </authorList>
    </citation>
    <scope>NUCLEOTIDE SEQUENCE [LARGE SCALE GENOMIC DNA]</scope>
    <source>
        <strain evidence="3 4">B2969</strain>
    </source>
</reference>
<organism evidence="3 4">
    <name type="scientific">Microbacterium alkaliflavum</name>
    <dbReference type="NCBI Taxonomy" id="3248839"/>
    <lineage>
        <taxon>Bacteria</taxon>
        <taxon>Bacillati</taxon>
        <taxon>Actinomycetota</taxon>
        <taxon>Actinomycetes</taxon>
        <taxon>Micrococcales</taxon>
        <taxon>Microbacteriaceae</taxon>
        <taxon>Microbacterium</taxon>
    </lineage>
</organism>
<accession>A0ABW7QCW1</accession>
<sequence length="394" mass="43822">MTTTPPTQERTAVAAEPALAGALATVRRNITAFGDLYPDDTTTDGRYPLRPAEGRFPEGGNRGWTTSFWAGMQWLAFELTGDGEFRDAALRHAADFERRVRAGEDLDTHDLGFLYTLASVAPWRLLGDESAREAALLAADHLMLRYLEPAGVIQAWGDLSDPAQRGRTIIDSLMNMPLLTWAYEQTGQERFAEAVRRHTTELRVHILREDDSTFHTFYWDASTGEPLRGATEQGAHDDSCWARGQAWGVYGFALNHRATGDPELLEAAWRCADYFLAHLPSDDVPYWDLVYHDGSDAPRDSSAAAIAVCGLFELADLEPGTERAARATAAAHAILVSLIENYTPERSEDSDALLLHGVYDLPKDNGVDEGNLWGDYFYLEALTRRALPGWKPYW</sequence>
<dbReference type="InterPro" id="IPR008928">
    <property type="entry name" value="6-hairpin_glycosidase_sf"/>
</dbReference>
<dbReference type="GO" id="GO:0016787">
    <property type="term" value="F:hydrolase activity"/>
    <property type="evidence" value="ECO:0007669"/>
    <property type="project" value="UniProtKB-KW"/>
</dbReference>
<dbReference type="RefSeq" id="WP_397557715.1">
    <property type="nucleotide sequence ID" value="NZ_JBIQWL010000008.1"/>
</dbReference>
<keyword evidence="4" id="KW-1185">Reference proteome</keyword>
<name>A0ABW7QCW1_9MICO</name>
<dbReference type="InterPro" id="IPR012341">
    <property type="entry name" value="6hp_glycosidase-like_sf"/>
</dbReference>
<dbReference type="SUPFAM" id="SSF48208">
    <property type="entry name" value="Six-hairpin glycosidases"/>
    <property type="match status" value="1"/>
</dbReference>
<dbReference type="EMBL" id="JBIQWL010000008">
    <property type="protein sequence ID" value="MFH8252287.1"/>
    <property type="molecule type" value="Genomic_DNA"/>
</dbReference>
<gene>
    <name evidence="3" type="ORF">ACH3VR_18120</name>
</gene>
<dbReference type="PANTHER" id="PTHR36845">
    <property type="entry name" value="HYDROLASE, PUTATIVE (AFU_ORTHOLOGUE AFUA_7G05090)-RELATED"/>
    <property type="match status" value="1"/>
</dbReference>
<comment type="similarity">
    <text evidence="2">Belongs to the glycosyl hydrolase 88 family.</text>
</comment>
<evidence type="ECO:0000256" key="1">
    <source>
        <dbReference type="ARBA" id="ARBA00022801"/>
    </source>
</evidence>
<protein>
    <submittedName>
        <fullName evidence="3">Glycoside hydrolase family 88 protein</fullName>
    </submittedName>
</protein>
<dbReference type="PANTHER" id="PTHR36845:SF1">
    <property type="entry name" value="HYDROLASE, PUTATIVE (AFU_ORTHOLOGUE AFUA_7G05090)-RELATED"/>
    <property type="match status" value="1"/>
</dbReference>
<dbReference type="Proteomes" id="UP001610861">
    <property type="component" value="Unassembled WGS sequence"/>
</dbReference>
<dbReference type="Pfam" id="PF07470">
    <property type="entry name" value="Glyco_hydro_88"/>
    <property type="match status" value="1"/>
</dbReference>
<comment type="caution">
    <text evidence="3">The sequence shown here is derived from an EMBL/GenBank/DDBJ whole genome shotgun (WGS) entry which is preliminary data.</text>
</comment>
<evidence type="ECO:0000313" key="3">
    <source>
        <dbReference type="EMBL" id="MFH8252287.1"/>
    </source>
</evidence>
<evidence type="ECO:0000256" key="2">
    <source>
        <dbReference type="ARBA" id="ARBA00038358"/>
    </source>
</evidence>
<evidence type="ECO:0000313" key="4">
    <source>
        <dbReference type="Proteomes" id="UP001610861"/>
    </source>
</evidence>
<proteinExistence type="inferred from homology"/>
<dbReference type="InterPro" id="IPR010905">
    <property type="entry name" value="Glyco_hydro_88"/>
</dbReference>
<keyword evidence="1 3" id="KW-0378">Hydrolase</keyword>